<keyword evidence="2" id="KW-0378">Hydrolase</keyword>
<dbReference type="RefSeq" id="WP_115466769.1">
    <property type="nucleotide sequence ID" value="NZ_QKRA01000001.1"/>
</dbReference>
<proteinExistence type="predicted"/>
<dbReference type="InterPro" id="IPR003615">
    <property type="entry name" value="HNH_nuc"/>
</dbReference>
<reference evidence="2 3" key="1">
    <citation type="submission" date="2018-06" db="EMBL/GenBank/DDBJ databases">
        <title>Marinomonas sp. YLB-05 draft genome sequence.</title>
        <authorList>
            <person name="Yu L."/>
            <person name="Tang X."/>
        </authorList>
    </citation>
    <scope>NUCLEOTIDE SEQUENCE [LARGE SCALE GENOMIC DNA]</scope>
    <source>
        <strain evidence="2 3">YLB-05</strain>
    </source>
</reference>
<comment type="caution">
    <text evidence="2">The sequence shown here is derived from an EMBL/GenBank/DDBJ whole genome shotgun (WGS) entry which is preliminary data.</text>
</comment>
<gene>
    <name evidence="2" type="ORF">DN730_03865</name>
</gene>
<name>A0A370UEH0_9GAMM</name>
<dbReference type="Proteomes" id="UP000254326">
    <property type="component" value="Unassembled WGS sequence"/>
</dbReference>
<dbReference type="OrthoDB" id="9804086at2"/>
<protein>
    <submittedName>
        <fullName evidence="2">HNH endonuclease</fullName>
    </submittedName>
</protein>
<keyword evidence="3" id="KW-1185">Reference proteome</keyword>
<sequence length="336" mass="38697">MKSAIEFIAYVQRLLVEGDFTATYKYALLHAIADVCVESPNVTVNSKLPISFDVLADKMLRLYWNQARPFGVQSNQQQLHQNSDSQKQIAIITAVQSIQKTGLYNINQLYKSPHYKTVHSVAKTALKNGPLWRLQILAKKEECFLYPHDKSQRHIELNAGVAGYFREFYHLITYLARAAWIDKIISFKHNQYLVGAQANLPEFLFGHDRKALAYAKPLLQEIQKDSCFYCGKKLDQHSEVDHFIPFAKYAFDLGHNFVLADRACNNSKRDYLASYEHKYKWEENNLVNHAKLITAELASYVECDTEKSIAVSDWAYQIARNSASNLWQSKSEFRLA</sequence>
<keyword evidence="2" id="KW-0540">Nuclease</keyword>
<dbReference type="AlphaFoldDB" id="A0A370UEH0"/>
<evidence type="ECO:0000259" key="1">
    <source>
        <dbReference type="SMART" id="SM00507"/>
    </source>
</evidence>
<dbReference type="GO" id="GO:0004519">
    <property type="term" value="F:endonuclease activity"/>
    <property type="evidence" value="ECO:0007669"/>
    <property type="project" value="UniProtKB-KW"/>
</dbReference>
<keyword evidence="2" id="KW-0255">Endonuclease</keyword>
<evidence type="ECO:0000313" key="2">
    <source>
        <dbReference type="EMBL" id="RDL46183.1"/>
    </source>
</evidence>
<evidence type="ECO:0000313" key="3">
    <source>
        <dbReference type="Proteomes" id="UP000254326"/>
    </source>
</evidence>
<dbReference type="SMART" id="SM00507">
    <property type="entry name" value="HNHc"/>
    <property type="match status" value="1"/>
</dbReference>
<accession>A0A370UEH0</accession>
<dbReference type="Gene3D" id="1.10.30.50">
    <property type="match status" value="1"/>
</dbReference>
<organism evidence="2 3">
    <name type="scientific">Marinomonas piezotolerans</name>
    <dbReference type="NCBI Taxonomy" id="2213058"/>
    <lineage>
        <taxon>Bacteria</taxon>
        <taxon>Pseudomonadati</taxon>
        <taxon>Pseudomonadota</taxon>
        <taxon>Gammaproteobacteria</taxon>
        <taxon>Oceanospirillales</taxon>
        <taxon>Oceanospirillaceae</taxon>
        <taxon>Marinomonas</taxon>
    </lineage>
</organism>
<dbReference type="CDD" id="cd00085">
    <property type="entry name" value="HNHc"/>
    <property type="match status" value="1"/>
</dbReference>
<dbReference type="Pfam" id="PF13395">
    <property type="entry name" value="HNH_4"/>
    <property type="match status" value="1"/>
</dbReference>
<feature type="domain" description="HNH nuclease" evidence="1">
    <location>
        <begin position="216"/>
        <end position="266"/>
    </location>
</feature>
<dbReference type="EMBL" id="QKRA01000001">
    <property type="protein sequence ID" value="RDL46183.1"/>
    <property type="molecule type" value="Genomic_DNA"/>
</dbReference>